<protein>
    <submittedName>
        <fullName evidence="2">Putative endonuclease from prophage, replication protein A (GpA)</fullName>
    </submittedName>
</protein>
<dbReference type="Proteomes" id="UP000254174">
    <property type="component" value="Unassembled WGS sequence"/>
</dbReference>
<keyword evidence="2" id="KW-0378">Hydrolase</keyword>
<evidence type="ECO:0000256" key="1">
    <source>
        <dbReference type="SAM" id="MobiDB-lite"/>
    </source>
</evidence>
<name>A0A377D4F2_ECOLX</name>
<keyword evidence="2" id="KW-0540">Nuclease</keyword>
<dbReference type="AlphaFoldDB" id="A0A377D4F2"/>
<sequence>MTAHRTGHMLVIHRPDNEERIIEIMRDAAIKSDRAELGNDISPRFKCEKNRPGKRPHRQATSQPILARTWTPAPFTTMTRKPANPYADKESGKTMAETVENAIAWASLHRIRQFQFFGIPPARYGVNSAALPDKWSVTPHHRSAWT</sequence>
<gene>
    <name evidence="2" type="ORF">NCTC7922_01848</name>
</gene>
<dbReference type="EMBL" id="UGFC01000006">
    <property type="protein sequence ID" value="STM15437.1"/>
    <property type="molecule type" value="Genomic_DNA"/>
</dbReference>
<feature type="region of interest" description="Disordered" evidence="1">
    <location>
        <begin position="43"/>
        <end position="92"/>
    </location>
</feature>
<evidence type="ECO:0000313" key="2">
    <source>
        <dbReference type="EMBL" id="STM15437.1"/>
    </source>
</evidence>
<reference evidence="2 3" key="1">
    <citation type="submission" date="2018-06" db="EMBL/GenBank/DDBJ databases">
        <authorList>
            <consortium name="Pathogen Informatics"/>
            <person name="Doyle S."/>
        </authorList>
    </citation>
    <scope>NUCLEOTIDE SEQUENCE [LARGE SCALE GENOMIC DNA]</scope>
    <source>
        <strain evidence="2 3">NCTC7922</strain>
    </source>
</reference>
<proteinExistence type="predicted"/>
<organism evidence="2 3">
    <name type="scientific">Escherichia coli</name>
    <dbReference type="NCBI Taxonomy" id="562"/>
    <lineage>
        <taxon>Bacteria</taxon>
        <taxon>Pseudomonadati</taxon>
        <taxon>Pseudomonadota</taxon>
        <taxon>Gammaproteobacteria</taxon>
        <taxon>Enterobacterales</taxon>
        <taxon>Enterobacteriaceae</taxon>
        <taxon>Escherichia</taxon>
    </lineage>
</organism>
<dbReference type="GO" id="GO:0004519">
    <property type="term" value="F:endonuclease activity"/>
    <property type="evidence" value="ECO:0007669"/>
    <property type="project" value="UniProtKB-KW"/>
</dbReference>
<accession>A0A377D4F2</accession>
<keyword evidence="2" id="KW-0255">Endonuclease</keyword>
<evidence type="ECO:0000313" key="3">
    <source>
        <dbReference type="Proteomes" id="UP000254174"/>
    </source>
</evidence>